<dbReference type="GO" id="GO:0005615">
    <property type="term" value="C:extracellular space"/>
    <property type="evidence" value="ECO:0007669"/>
    <property type="project" value="TreeGrafter"/>
</dbReference>
<evidence type="ECO:0000256" key="7">
    <source>
        <dbReference type="ARBA" id="ARBA00023157"/>
    </source>
</evidence>
<dbReference type="InterPro" id="IPR039863">
    <property type="entry name" value="DKK1-4"/>
</dbReference>
<keyword evidence="7" id="KW-1015">Disulfide bond</keyword>
<evidence type="ECO:0000256" key="1">
    <source>
        <dbReference type="ARBA" id="ARBA00004613"/>
    </source>
</evidence>
<evidence type="ECO:0000259" key="9">
    <source>
        <dbReference type="Pfam" id="PF04706"/>
    </source>
</evidence>
<keyword evidence="3" id="KW-0217">Developmental protein</keyword>
<evidence type="ECO:0000256" key="3">
    <source>
        <dbReference type="ARBA" id="ARBA00022473"/>
    </source>
</evidence>
<dbReference type="Pfam" id="PF04706">
    <property type="entry name" value="Dickkopf_N"/>
    <property type="match status" value="1"/>
</dbReference>
<proteinExistence type="inferred from homology"/>
<feature type="chain" id="PRO_5025601779" description="Dickkopf N-terminal cysteine-rich domain-containing protein" evidence="8">
    <location>
        <begin position="24"/>
        <end position="261"/>
    </location>
</feature>
<comment type="similarity">
    <text evidence="2">Belongs to the dickkopf family.</text>
</comment>
<dbReference type="GO" id="GO:0090090">
    <property type="term" value="P:negative regulation of canonical Wnt signaling pathway"/>
    <property type="evidence" value="ECO:0007669"/>
    <property type="project" value="TreeGrafter"/>
</dbReference>
<evidence type="ECO:0000256" key="8">
    <source>
        <dbReference type="SAM" id="SignalP"/>
    </source>
</evidence>
<dbReference type="InterPro" id="IPR006796">
    <property type="entry name" value="Dickkopf_N"/>
</dbReference>
<dbReference type="AlphaFoldDB" id="A0A6A4T4I2"/>
<dbReference type="GO" id="GO:0039706">
    <property type="term" value="F:co-receptor binding"/>
    <property type="evidence" value="ECO:0007669"/>
    <property type="project" value="TreeGrafter"/>
</dbReference>
<sequence>MSGTTLLLSVPLGLCLLWATGGAQMPRDALERGAVSLNDMFREVEELMEDTQHILEEAVDQINTESAKLSSDLLLGYNNGTKEIVQKGKGVARVLDRTDKETYNKTGETHLPHIRTEMSGPWNSVAHVRVFFLTFPVYEELLLLDSGLHKPAFGFSRRNKPEKSHMFQFQGECNDANCEGDRPEKTKERPRLLDVFDDIPVSICHVVLLNQIKSINSKQECMVDEDCGDLRYCLYEIESSKCLPCIPTDMVGSQSVLILFS</sequence>
<comment type="subcellular location">
    <subcellularLocation>
        <location evidence="1">Secreted</location>
    </subcellularLocation>
</comment>
<accession>A0A6A4T4I2</accession>
<keyword evidence="4" id="KW-0964">Secreted</keyword>
<evidence type="ECO:0000256" key="6">
    <source>
        <dbReference type="ARBA" id="ARBA00022729"/>
    </source>
</evidence>
<evidence type="ECO:0000256" key="4">
    <source>
        <dbReference type="ARBA" id="ARBA00022525"/>
    </source>
</evidence>
<evidence type="ECO:0000313" key="11">
    <source>
        <dbReference type="Proteomes" id="UP000438429"/>
    </source>
</evidence>
<dbReference type="Proteomes" id="UP000438429">
    <property type="component" value="Unassembled WGS sequence"/>
</dbReference>
<feature type="domain" description="Dickkopf N-terminal cysteine-rich" evidence="9">
    <location>
        <begin position="220"/>
        <end position="250"/>
    </location>
</feature>
<dbReference type="GO" id="GO:0016055">
    <property type="term" value="P:Wnt signaling pathway"/>
    <property type="evidence" value="ECO:0007669"/>
    <property type="project" value="UniProtKB-KW"/>
</dbReference>
<comment type="caution">
    <text evidence="10">The sequence shown here is derived from an EMBL/GenBank/DDBJ whole genome shotgun (WGS) entry which is preliminary data.</text>
</comment>
<dbReference type="EMBL" id="VEVO01000006">
    <property type="protein sequence ID" value="KAF0040913.1"/>
    <property type="molecule type" value="Genomic_DNA"/>
</dbReference>
<evidence type="ECO:0000313" key="10">
    <source>
        <dbReference type="EMBL" id="KAF0040913.1"/>
    </source>
</evidence>
<dbReference type="PANTHER" id="PTHR12113:SF8">
    <property type="entry name" value="DICKKOPF-RELATED PROTEIN 3"/>
    <property type="match status" value="1"/>
</dbReference>
<reference evidence="10 11" key="1">
    <citation type="submission" date="2019-06" db="EMBL/GenBank/DDBJ databases">
        <title>Draft genomes of female and male turbot (Scophthalmus maximus).</title>
        <authorList>
            <person name="Xu H."/>
            <person name="Xu X.-W."/>
            <person name="Shao C."/>
            <person name="Chen S."/>
        </authorList>
    </citation>
    <scope>NUCLEOTIDE SEQUENCE [LARGE SCALE GENOMIC DNA]</scope>
    <source>
        <strain evidence="10">Ysfricsl-2016a</strain>
        <tissue evidence="10">Blood</tissue>
    </source>
</reference>
<feature type="signal peptide" evidence="8">
    <location>
        <begin position="1"/>
        <end position="23"/>
    </location>
</feature>
<evidence type="ECO:0000256" key="5">
    <source>
        <dbReference type="ARBA" id="ARBA00022687"/>
    </source>
</evidence>
<keyword evidence="5" id="KW-0879">Wnt signaling pathway</keyword>
<name>A0A6A4T4I2_SCOMX</name>
<dbReference type="GO" id="GO:0048019">
    <property type="term" value="F:receptor antagonist activity"/>
    <property type="evidence" value="ECO:0007669"/>
    <property type="project" value="TreeGrafter"/>
</dbReference>
<protein>
    <recommendedName>
        <fullName evidence="9">Dickkopf N-terminal cysteine-rich domain-containing protein</fullName>
    </recommendedName>
</protein>
<dbReference type="PANTHER" id="PTHR12113">
    <property type="entry name" value="DICKKOPF3-LIKE 3"/>
    <property type="match status" value="1"/>
</dbReference>
<evidence type="ECO:0000256" key="2">
    <source>
        <dbReference type="ARBA" id="ARBA00010842"/>
    </source>
</evidence>
<gene>
    <name evidence="10" type="ORF">F2P81_006811</name>
</gene>
<keyword evidence="6 8" id="KW-0732">Signal</keyword>
<organism evidence="10 11">
    <name type="scientific">Scophthalmus maximus</name>
    <name type="common">Turbot</name>
    <name type="synonym">Psetta maxima</name>
    <dbReference type="NCBI Taxonomy" id="52904"/>
    <lineage>
        <taxon>Eukaryota</taxon>
        <taxon>Metazoa</taxon>
        <taxon>Chordata</taxon>
        <taxon>Craniata</taxon>
        <taxon>Vertebrata</taxon>
        <taxon>Euteleostomi</taxon>
        <taxon>Actinopterygii</taxon>
        <taxon>Neopterygii</taxon>
        <taxon>Teleostei</taxon>
        <taxon>Neoteleostei</taxon>
        <taxon>Acanthomorphata</taxon>
        <taxon>Carangaria</taxon>
        <taxon>Pleuronectiformes</taxon>
        <taxon>Pleuronectoidei</taxon>
        <taxon>Scophthalmidae</taxon>
        <taxon>Scophthalmus</taxon>
    </lineage>
</organism>